<dbReference type="Pfam" id="PF00078">
    <property type="entry name" value="RVT_1"/>
    <property type="match status" value="1"/>
</dbReference>
<dbReference type="AlphaFoldDB" id="A0A3Q7G1H2"/>
<dbReference type="InterPro" id="IPR043502">
    <property type="entry name" value="DNA/RNA_pol_sf"/>
</dbReference>
<reference evidence="2" key="1">
    <citation type="journal article" date="2012" name="Nature">
        <title>The tomato genome sequence provides insights into fleshy fruit evolution.</title>
        <authorList>
            <consortium name="Tomato Genome Consortium"/>
        </authorList>
    </citation>
    <scope>NUCLEOTIDE SEQUENCE [LARGE SCALE GENOMIC DNA]</scope>
    <source>
        <strain evidence="2">cv. Heinz 1706</strain>
    </source>
</reference>
<evidence type="ECO:0000259" key="1">
    <source>
        <dbReference type="Pfam" id="PF00078"/>
    </source>
</evidence>
<evidence type="ECO:0000313" key="3">
    <source>
        <dbReference type="Proteomes" id="UP000004994"/>
    </source>
</evidence>
<dbReference type="PANTHER" id="PTHR24559">
    <property type="entry name" value="TRANSPOSON TY3-I GAG-POL POLYPROTEIN"/>
    <property type="match status" value="1"/>
</dbReference>
<dbReference type="Gene3D" id="3.10.10.10">
    <property type="entry name" value="HIV Type 1 Reverse Transcriptase, subunit A, domain 1"/>
    <property type="match status" value="1"/>
</dbReference>
<dbReference type="SUPFAM" id="SSF56672">
    <property type="entry name" value="DNA/RNA polymerases"/>
    <property type="match status" value="1"/>
</dbReference>
<name>A0A3Q7G1H2_SOLLC</name>
<organism evidence="2">
    <name type="scientific">Solanum lycopersicum</name>
    <name type="common">Tomato</name>
    <name type="synonym">Lycopersicon esculentum</name>
    <dbReference type="NCBI Taxonomy" id="4081"/>
    <lineage>
        <taxon>Eukaryota</taxon>
        <taxon>Viridiplantae</taxon>
        <taxon>Streptophyta</taxon>
        <taxon>Embryophyta</taxon>
        <taxon>Tracheophyta</taxon>
        <taxon>Spermatophyta</taxon>
        <taxon>Magnoliopsida</taxon>
        <taxon>eudicotyledons</taxon>
        <taxon>Gunneridae</taxon>
        <taxon>Pentapetalae</taxon>
        <taxon>asterids</taxon>
        <taxon>lamiids</taxon>
        <taxon>Solanales</taxon>
        <taxon>Solanaceae</taxon>
        <taxon>Solanoideae</taxon>
        <taxon>Solaneae</taxon>
        <taxon>Solanum</taxon>
        <taxon>Solanum subgen. Lycopersicon</taxon>
    </lineage>
</organism>
<dbReference type="PANTHER" id="PTHR24559:SF436">
    <property type="entry name" value="RNA-DIRECTED DNA POLYMERASE HOMOLOG"/>
    <property type="match status" value="1"/>
</dbReference>
<dbReference type="EnsemblPlants" id="Solyc04g018035.1.1">
    <property type="protein sequence ID" value="Solyc04g018035.1.1"/>
    <property type="gene ID" value="Solyc04g018035.1"/>
</dbReference>
<dbReference type="InParanoid" id="A0A3Q7G1H2"/>
<dbReference type="Gene3D" id="3.30.70.270">
    <property type="match status" value="1"/>
</dbReference>
<feature type="domain" description="Reverse transcriptase" evidence="1">
    <location>
        <begin position="35"/>
        <end position="104"/>
    </location>
</feature>
<dbReference type="InterPro" id="IPR053134">
    <property type="entry name" value="RNA-dir_DNA_polymerase"/>
</dbReference>
<proteinExistence type="predicted"/>
<dbReference type="Gramene" id="Solyc04g018035.1.1">
    <property type="protein sequence ID" value="Solyc04g018035.1.1"/>
    <property type="gene ID" value="Solyc04g018035.1"/>
</dbReference>
<evidence type="ECO:0000313" key="2">
    <source>
        <dbReference type="EnsemblPlants" id="Solyc04g018035.1.1"/>
    </source>
</evidence>
<sequence>MAPPELEEQRKQFKELLKADQISSSKAPYGMPMLLQKKLGQDKNFTKMDLLKGYYQVRIAEREKPKTTCMKRYGAYEWLVISFGLTNTPATFCTLMKKIFHPLLGPVRGGVF</sequence>
<dbReference type="InterPro" id="IPR000477">
    <property type="entry name" value="RT_dom"/>
</dbReference>
<dbReference type="STRING" id="4081.A0A3Q7G1H2"/>
<dbReference type="Proteomes" id="UP000004994">
    <property type="component" value="Chromosome 4"/>
</dbReference>
<keyword evidence="3" id="KW-1185">Reference proteome</keyword>
<dbReference type="InterPro" id="IPR043128">
    <property type="entry name" value="Rev_trsase/Diguanyl_cyclase"/>
</dbReference>
<protein>
    <recommendedName>
        <fullName evidence="1">Reverse transcriptase domain-containing protein</fullName>
    </recommendedName>
</protein>
<accession>A0A3Q7G1H2</accession>
<reference evidence="2" key="2">
    <citation type="submission" date="2019-01" db="UniProtKB">
        <authorList>
            <consortium name="EnsemblPlants"/>
        </authorList>
    </citation>
    <scope>IDENTIFICATION</scope>
    <source>
        <strain evidence="2">cv. Heinz 1706</strain>
    </source>
</reference>